<evidence type="ECO:0000313" key="1">
    <source>
        <dbReference type="EMBL" id="KAK0755083.1"/>
    </source>
</evidence>
<dbReference type="Proteomes" id="UP001172155">
    <property type="component" value="Unassembled WGS sequence"/>
</dbReference>
<organism evidence="1 2">
    <name type="scientific">Schizothecium vesticola</name>
    <dbReference type="NCBI Taxonomy" id="314040"/>
    <lineage>
        <taxon>Eukaryota</taxon>
        <taxon>Fungi</taxon>
        <taxon>Dikarya</taxon>
        <taxon>Ascomycota</taxon>
        <taxon>Pezizomycotina</taxon>
        <taxon>Sordariomycetes</taxon>
        <taxon>Sordariomycetidae</taxon>
        <taxon>Sordariales</taxon>
        <taxon>Schizotheciaceae</taxon>
        <taxon>Schizothecium</taxon>
    </lineage>
</organism>
<reference evidence="1" key="1">
    <citation type="submission" date="2023-06" db="EMBL/GenBank/DDBJ databases">
        <title>Genome-scale phylogeny and comparative genomics of the fungal order Sordariales.</title>
        <authorList>
            <consortium name="Lawrence Berkeley National Laboratory"/>
            <person name="Hensen N."/>
            <person name="Bonometti L."/>
            <person name="Westerberg I."/>
            <person name="Brannstrom I.O."/>
            <person name="Guillou S."/>
            <person name="Cros-Aarteil S."/>
            <person name="Calhoun S."/>
            <person name="Haridas S."/>
            <person name="Kuo A."/>
            <person name="Mondo S."/>
            <person name="Pangilinan J."/>
            <person name="Riley R."/>
            <person name="LaButti K."/>
            <person name="Andreopoulos B."/>
            <person name="Lipzen A."/>
            <person name="Chen C."/>
            <person name="Yanf M."/>
            <person name="Daum C."/>
            <person name="Ng V."/>
            <person name="Clum A."/>
            <person name="Steindorff A."/>
            <person name="Ohm R."/>
            <person name="Martin F."/>
            <person name="Silar P."/>
            <person name="Natvig D."/>
            <person name="Lalanne C."/>
            <person name="Gautier V."/>
            <person name="Ament-velasquez S.L."/>
            <person name="Kruys A."/>
            <person name="Hutchinson M.I."/>
            <person name="Powell A.J."/>
            <person name="Barry K."/>
            <person name="Miller A.N."/>
            <person name="Grigoriev I.V."/>
            <person name="Debuchy R."/>
            <person name="Gladieux P."/>
            <person name="Thoren M.H."/>
            <person name="Johannesson H."/>
        </authorList>
    </citation>
    <scope>NUCLEOTIDE SEQUENCE</scope>
    <source>
        <strain evidence="1">SMH3187-1</strain>
    </source>
</reference>
<sequence length="299" mass="33227">APIMRTIQAASGLLRVGQTINSVNGAASGLAGFLPKATQLVDSANSFVPTMQVMAQSFCDSLKVATQFRMVASAVGIGANVVVTYQGVKALHLIAERLGDISTALHAQTALMAQATFAEYVHDMVRERVGQTAADPTIEHWFFLWHPDDDWYPKFYHLLERRPVGPAFCGYTNQIDTIFVFMVAARRYVRERERRARDAGQKPPRPVRLHLLIPAYQPVLVAEALRIPAEIGDFVMEGRMNSNKELVWLNLPEEQKGYTHGIGQWTPPAVGWWDGVLGKVGLVRQQVVVKEPRVLGSRQ</sequence>
<evidence type="ECO:0000313" key="2">
    <source>
        <dbReference type="Proteomes" id="UP001172155"/>
    </source>
</evidence>
<name>A0AA40KDF3_9PEZI</name>
<gene>
    <name evidence="1" type="ORF">B0T18DRAFT_306248</name>
</gene>
<dbReference type="InterPro" id="IPR046486">
    <property type="entry name" value="DUF6579"/>
</dbReference>
<dbReference type="AlphaFoldDB" id="A0AA40KDF3"/>
<feature type="non-terminal residue" evidence="1">
    <location>
        <position position="1"/>
    </location>
</feature>
<feature type="non-terminal residue" evidence="1">
    <location>
        <position position="299"/>
    </location>
</feature>
<keyword evidence="2" id="KW-1185">Reference proteome</keyword>
<accession>A0AA40KDF3</accession>
<dbReference type="Pfam" id="PF20219">
    <property type="entry name" value="DUF6579"/>
    <property type="match status" value="1"/>
</dbReference>
<dbReference type="EMBL" id="JAUKUD010000001">
    <property type="protein sequence ID" value="KAK0755083.1"/>
    <property type="molecule type" value="Genomic_DNA"/>
</dbReference>
<protein>
    <submittedName>
        <fullName evidence="1">Uncharacterized protein</fullName>
    </submittedName>
</protein>
<proteinExistence type="predicted"/>
<comment type="caution">
    <text evidence="1">The sequence shown here is derived from an EMBL/GenBank/DDBJ whole genome shotgun (WGS) entry which is preliminary data.</text>
</comment>